<dbReference type="Pfam" id="PF00296">
    <property type="entry name" value="Bac_luciferase"/>
    <property type="match status" value="1"/>
</dbReference>
<dbReference type="RefSeq" id="WP_133217718.1">
    <property type="nucleotide sequence ID" value="NZ_NRSG01000020.1"/>
</dbReference>
<evidence type="ECO:0000313" key="5">
    <source>
        <dbReference type="Proteomes" id="UP000697995"/>
    </source>
</evidence>
<evidence type="ECO:0000313" key="4">
    <source>
        <dbReference type="EMBL" id="MBK1657515.1"/>
    </source>
</evidence>
<evidence type="ECO:0000256" key="1">
    <source>
        <dbReference type="ARBA" id="ARBA00023002"/>
    </source>
</evidence>
<proteinExistence type="predicted"/>
<keyword evidence="1" id="KW-0560">Oxidoreductase</keyword>
<dbReference type="SUPFAM" id="SSF51679">
    <property type="entry name" value="Bacterial luciferase-like"/>
    <property type="match status" value="1"/>
</dbReference>
<keyword evidence="2" id="KW-0503">Monooxygenase</keyword>
<keyword evidence="5" id="KW-1185">Reference proteome</keyword>
<evidence type="ECO:0000256" key="2">
    <source>
        <dbReference type="ARBA" id="ARBA00023033"/>
    </source>
</evidence>
<dbReference type="NCBIfam" id="TIGR03619">
    <property type="entry name" value="F420_Rv2161c"/>
    <property type="match status" value="1"/>
</dbReference>
<accession>A0ABS1CT65</accession>
<evidence type="ECO:0000259" key="3">
    <source>
        <dbReference type="Pfam" id="PF00296"/>
    </source>
</evidence>
<dbReference type="Gene3D" id="3.20.20.30">
    <property type="entry name" value="Luciferase-like domain"/>
    <property type="match status" value="1"/>
</dbReference>
<dbReference type="InterPro" id="IPR036661">
    <property type="entry name" value="Luciferase-like_sf"/>
</dbReference>
<dbReference type="PANTHER" id="PTHR30137:SF8">
    <property type="entry name" value="BLR5498 PROTEIN"/>
    <property type="match status" value="1"/>
</dbReference>
<organism evidence="4 5">
    <name type="scientific">Paracraurococcus ruber</name>
    <dbReference type="NCBI Taxonomy" id="77675"/>
    <lineage>
        <taxon>Bacteria</taxon>
        <taxon>Pseudomonadati</taxon>
        <taxon>Pseudomonadota</taxon>
        <taxon>Alphaproteobacteria</taxon>
        <taxon>Acetobacterales</taxon>
        <taxon>Roseomonadaceae</taxon>
        <taxon>Paracraurococcus</taxon>
    </lineage>
</organism>
<dbReference type="InterPro" id="IPR019921">
    <property type="entry name" value="Lucif-like_OxRdtase_Rv2161c"/>
</dbReference>
<name>A0ABS1CT65_9PROT</name>
<dbReference type="Proteomes" id="UP000697995">
    <property type="component" value="Unassembled WGS sequence"/>
</dbReference>
<comment type="caution">
    <text evidence="4">The sequence shown here is derived from an EMBL/GenBank/DDBJ whole genome shotgun (WGS) entry which is preliminary data.</text>
</comment>
<feature type="domain" description="Luciferase-like" evidence="3">
    <location>
        <begin position="1"/>
        <end position="295"/>
    </location>
</feature>
<dbReference type="InterPro" id="IPR011251">
    <property type="entry name" value="Luciferase-like_dom"/>
</dbReference>
<sequence>MQFGLFGGARTKRSVGIEDSQGYQSFIDYVMEADRLGFRHMFMVEHHSTGQGQVSASMTLLAYLAAKTTQIRLGTAVVVLPWHNPVLVAEQAATLDLLSGGRFDFGVGKGYRKAEFDAFCIPLEEATERFDEAIEVIRRAWTSDERFSHHGKRWHYENMLVEPAPLQRPHPPLWLAAGSPDSIRRAARDGFNLLLDQLASVEQIGERIALYRAECEAVGREYRPTMVGTARALQMIQSEAERAAAYETRKRVVGVIGDLARGKLADRVEDDTAPLLGTPAEVVARLKALEAVGATNILLVDPNASVGNLRAFARDVMPSFVPGLQAAAE</sequence>
<dbReference type="EMBL" id="NRSG01000020">
    <property type="protein sequence ID" value="MBK1657515.1"/>
    <property type="molecule type" value="Genomic_DNA"/>
</dbReference>
<protein>
    <recommendedName>
        <fullName evidence="3">Luciferase-like domain-containing protein</fullName>
    </recommendedName>
</protein>
<reference evidence="4 5" key="1">
    <citation type="journal article" date="2020" name="Microorganisms">
        <title>Osmotic Adaptation and Compatible Solute Biosynthesis of Phototrophic Bacteria as Revealed from Genome Analyses.</title>
        <authorList>
            <person name="Imhoff J.F."/>
            <person name="Rahn T."/>
            <person name="Kunzel S."/>
            <person name="Keller A."/>
            <person name="Neulinger S.C."/>
        </authorList>
    </citation>
    <scope>NUCLEOTIDE SEQUENCE [LARGE SCALE GENOMIC DNA]</scope>
    <source>
        <strain evidence="4 5">DSM 15382</strain>
    </source>
</reference>
<dbReference type="PANTHER" id="PTHR30137">
    <property type="entry name" value="LUCIFERASE-LIKE MONOOXYGENASE"/>
    <property type="match status" value="1"/>
</dbReference>
<gene>
    <name evidence="4" type="ORF">CKO45_04630</name>
</gene>
<dbReference type="InterPro" id="IPR050766">
    <property type="entry name" value="Bact_Lucif_Oxidored"/>
</dbReference>